<dbReference type="GO" id="GO:0046098">
    <property type="term" value="P:guanine metabolic process"/>
    <property type="evidence" value="ECO:0007669"/>
    <property type="project" value="TreeGrafter"/>
</dbReference>
<evidence type="ECO:0000313" key="7">
    <source>
        <dbReference type="Proteomes" id="UP000198539"/>
    </source>
</evidence>
<dbReference type="Gene3D" id="2.30.40.10">
    <property type="entry name" value="Urease, subunit C, domain 1"/>
    <property type="match status" value="1"/>
</dbReference>
<dbReference type="GO" id="GO:0008270">
    <property type="term" value="F:zinc ion binding"/>
    <property type="evidence" value="ECO:0007669"/>
    <property type="project" value="TreeGrafter"/>
</dbReference>
<accession>A0A1H2TU44</accession>
<dbReference type="InterPro" id="IPR011059">
    <property type="entry name" value="Metal-dep_hydrolase_composite"/>
</dbReference>
<evidence type="ECO:0000259" key="5">
    <source>
        <dbReference type="Pfam" id="PF01979"/>
    </source>
</evidence>
<dbReference type="STRING" id="564137.SAMN04488238_102173"/>
<organism evidence="6 7">
    <name type="scientific">Roseicitreum antarcticum</name>
    <dbReference type="NCBI Taxonomy" id="564137"/>
    <lineage>
        <taxon>Bacteria</taxon>
        <taxon>Pseudomonadati</taxon>
        <taxon>Pseudomonadota</taxon>
        <taxon>Alphaproteobacteria</taxon>
        <taxon>Rhodobacterales</taxon>
        <taxon>Paracoccaceae</taxon>
        <taxon>Roseicitreum</taxon>
    </lineage>
</organism>
<dbReference type="InterPro" id="IPR006680">
    <property type="entry name" value="Amidohydro-rel"/>
</dbReference>
<sequence>MTPSPSQTLAGKTIVADAFHAPTRGQVEFLPAAAITLDPDGVIAKVSHDIPDDAIHLPAGHVLLPGLVDLHVHAPQFPQLGSALDVPLEDWLQTYTFPLEARYSDTDFAASVYAALIDHMLRAGTTTALHFATIHLPATRILADICMAKGQRALIGKVAMDHPDTCPDYYRDADADTSVAETRALIDYINHHPDNADRRVLPVITPRFVPACTDACLHGLGALALETGTRVQTHVSESDWEHAHVFDRMGMSDTETLDHFGLLRDHTVLAHANFLSGTDMDLIAARGGGIAHCPWSNIYFANAVFPLRDALARGLRVGLGTDISGGPIGTVWEAARMSVAAARMLESGTDPARAPQERGRDAARIDIATAFHLATRGGAQALGLDVGSFEVGMRFDAIAIDPAAPLGQIVVYGETPPLQLLEKIIYGATKANVARVWSDGIQRI</sequence>
<dbReference type="PANTHER" id="PTHR11271">
    <property type="entry name" value="GUANINE DEAMINASE"/>
    <property type="match status" value="1"/>
</dbReference>
<dbReference type="OrthoDB" id="9787621at2"/>
<dbReference type="InterPro" id="IPR051607">
    <property type="entry name" value="Metallo-dep_hydrolases"/>
</dbReference>
<protein>
    <submittedName>
        <fullName evidence="6">Guanine deaminase</fullName>
    </submittedName>
</protein>
<evidence type="ECO:0000256" key="3">
    <source>
        <dbReference type="ARBA" id="ARBA00022801"/>
    </source>
</evidence>
<dbReference type="GO" id="GO:0005829">
    <property type="term" value="C:cytosol"/>
    <property type="evidence" value="ECO:0007669"/>
    <property type="project" value="TreeGrafter"/>
</dbReference>
<evidence type="ECO:0000313" key="6">
    <source>
        <dbReference type="EMBL" id="SDW47287.1"/>
    </source>
</evidence>
<keyword evidence="3" id="KW-0378">Hydrolase</keyword>
<gene>
    <name evidence="6" type="ORF">SAMN04488238_102173</name>
</gene>
<keyword evidence="4" id="KW-0862">Zinc</keyword>
<keyword evidence="7" id="KW-1185">Reference proteome</keyword>
<comment type="cofactor">
    <cofactor evidence="1">
        <name>Zn(2+)</name>
        <dbReference type="ChEBI" id="CHEBI:29105"/>
    </cofactor>
</comment>
<dbReference type="Proteomes" id="UP000198539">
    <property type="component" value="Unassembled WGS sequence"/>
</dbReference>
<dbReference type="Pfam" id="PF01979">
    <property type="entry name" value="Amidohydro_1"/>
    <property type="match status" value="1"/>
</dbReference>
<dbReference type="AlphaFoldDB" id="A0A1H2TU44"/>
<dbReference type="RefSeq" id="WP_092885709.1">
    <property type="nucleotide sequence ID" value="NZ_CP061498.1"/>
</dbReference>
<evidence type="ECO:0000256" key="4">
    <source>
        <dbReference type="ARBA" id="ARBA00022833"/>
    </source>
</evidence>
<feature type="domain" description="Amidohydrolase-related" evidence="5">
    <location>
        <begin position="62"/>
        <end position="440"/>
    </location>
</feature>
<dbReference type="GO" id="GO:0008892">
    <property type="term" value="F:guanine deaminase activity"/>
    <property type="evidence" value="ECO:0007669"/>
    <property type="project" value="TreeGrafter"/>
</dbReference>
<name>A0A1H2TU44_9RHOB</name>
<reference evidence="6 7" key="1">
    <citation type="submission" date="2016-10" db="EMBL/GenBank/DDBJ databases">
        <authorList>
            <person name="de Groot N.N."/>
        </authorList>
    </citation>
    <scope>NUCLEOTIDE SEQUENCE [LARGE SCALE GENOMIC DNA]</scope>
    <source>
        <strain evidence="6 7">CGMCC 1.8894</strain>
    </source>
</reference>
<proteinExistence type="predicted"/>
<dbReference type="InterPro" id="IPR032466">
    <property type="entry name" value="Metal_Hydrolase"/>
</dbReference>
<dbReference type="PANTHER" id="PTHR11271:SF6">
    <property type="entry name" value="GUANINE DEAMINASE"/>
    <property type="match status" value="1"/>
</dbReference>
<evidence type="ECO:0000256" key="1">
    <source>
        <dbReference type="ARBA" id="ARBA00001947"/>
    </source>
</evidence>
<dbReference type="EMBL" id="FNOM01000002">
    <property type="protein sequence ID" value="SDW47287.1"/>
    <property type="molecule type" value="Genomic_DNA"/>
</dbReference>
<evidence type="ECO:0000256" key="2">
    <source>
        <dbReference type="ARBA" id="ARBA00022723"/>
    </source>
</evidence>
<dbReference type="Gene3D" id="3.20.20.140">
    <property type="entry name" value="Metal-dependent hydrolases"/>
    <property type="match status" value="1"/>
</dbReference>
<keyword evidence="2" id="KW-0479">Metal-binding</keyword>
<dbReference type="SUPFAM" id="SSF51556">
    <property type="entry name" value="Metallo-dependent hydrolases"/>
    <property type="match status" value="1"/>
</dbReference>